<keyword evidence="3" id="KW-1185">Reference proteome</keyword>
<evidence type="ECO:0000313" key="2">
    <source>
        <dbReference type="EMBL" id="GFR62163.1"/>
    </source>
</evidence>
<dbReference type="EMBL" id="BMAT01007323">
    <property type="protein sequence ID" value="GFR62163.1"/>
    <property type="molecule type" value="Genomic_DNA"/>
</dbReference>
<dbReference type="AlphaFoldDB" id="A0AAV4ENY4"/>
<organism evidence="2 3">
    <name type="scientific">Elysia marginata</name>
    <dbReference type="NCBI Taxonomy" id="1093978"/>
    <lineage>
        <taxon>Eukaryota</taxon>
        <taxon>Metazoa</taxon>
        <taxon>Spiralia</taxon>
        <taxon>Lophotrochozoa</taxon>
        <taxon>Mollusca</taxon>
        <taxon>Gastropoda</taxon>
        <taxon>Heterobranchia</taxon>
        <taxon>Euthyneura</taxon>
        <taxon>Panpulmonata</taxon>
        <taxon>Sacoglossa</taxon>
        <taxon>Placobranchoidea</taxon>
        <taxon>Plakobranchidae</taxon>
        <taxon>Elysia</taxon>
    </lineage>
</organism>
<evidence type="ECO:0000256" key="1">
    <source>
        <dbReference type="SAM" id="MobiDB-lite"/>
    </source>
</evidence>
<name>A0AAV4ENY4_9GAST</name>
<evidence type="ECO:0000313" key="3">
    <source>
        <dbReference type="Proteomes" id="UP000762676"/>
    </source>
</evidence>
<accession>A0AAV4ENY4</accession>
<sequence length="155" mass="18284">MEASGYNNGYRQNGYQPPISNSSFRRHNRRAVLGRAEAFATAIDTQPRFQFYQDDTDKFFGRMSSQLRQIWTEEPVGVIRDTRYNNVVSRNGQWYPRYPKLFDGGAIGISFENIWTTSFMERPRRLELEGIYSEILHGFPSREQIFKMVSYFLKL</sequence>
<proteinExistence type="predicted"/>
<feature type="region of interest" description="Disordered" evidence="1">
    <location>
        <begin position="1"/>
        <end position="23"/>
    </location>
</feature>
<reference evidence="2 3" key="1">
    <citation type="journal article" date="2021" name="Elife">
        <title>Chloroplast acquisition without the gene transfer in kleptoplastic sea slugs, Plakobranchus ocellatus.</title>
        <authorList>
            <person name="Maeda T."/>
            <person name="Takahashi S."/>
            <person name="Yoshida T."/>
            <person name="Shimamura S."/>
            <person name="Takaki Y."/>
            <person name="Nagai Y."/>
            <person name="Toyoda A."/>
            <person name="Suzuki Y."/>
            <person name="Arimoto A."/>
            <person name="Ishii H."/>
            <person name="Satoh N."/>
            <person name="Nishiyama T."/>
            <person name="Hasebe M."/>
            <person name="Maruyama T."/>
            <person name="Minagawa J."/>
            <person name="Obokata J."/>
            <person name="Shigenobu S."/>
        </authorList>
    </citation>
    <scope>NUCLEOTIDE SEQUENCE [LARGE SCALE GENOMIC DNA]</scope>
</reference>
<gene>
    <name evidence="2" type="ORF">ElyMa_003575800</name>
</gene>
<protein>
    <submittedName>
        <fullName evidence="2">Uncharacterized protein</fullName>
    </submittedName>
</protein>
<comment type="caution">
    <text evidence="2">The sequence shown here is derived from an EMBL/GenBank/DDBJ whole genome shotgun (WGS) entry which is preliminary data.</text>
</comment>
<dbReference type="Proteomes" id="UP000762676">
    <property type="component" value="Unassembled WGS sequence"/>
</dbReference>